<organism evidence="1 2">
    <name type="scientific">Mucor flavus</name>
    <dbReference type="NCBI Taxonomy" id="439312"/>
    <lineage>
        <taxon>Eukaryota</taxon>
        <taxon>Fungi</taxon>
        <taxon>Fungi incertae sedis</taxon>
        <taxon>Mucoromycota</taxon>
        <taxon>Mucoromycotina</taxon>
        <taxon>Mucoromycetes</taxon>
        <taxon>Mucorales</taxon>
        <taxon>Mucorineae</taxon>
        <taxon>Mucoraceae</taxon>
        <taxon>Mucor</taxon>
    </lineage>
</organism>
<evidence type="ECO:0000313" key="1">
    <source>
        <dbReference type="EMBL" id="GAA5808408.1"/>
    </source>
</evidence>
<name>A0ABP9YNH2_9FUNG</name>
<gene>
    <name evidence="1" type="ORF">MFLAVUS_001799</name>
</gene>
<reference evidence="1 2" key="1">
    <citation type="submission" date="2024-04" db="EMBL/GenBank/DDBJ databases">
        <title>genome sequences of Mucor flavus KT1a and Helicostylum pulchrum KT1b strains isolated from the surface of a dry-aged beef.</title>
        <authorList>
            <person name="Toyotome T."/>
            <person name="Hosono M."/>
            <person name="Torimaru M."/>
            <person name="Fukuda K."/>
            <person name="Mikami N."/>
        </authorList>
    </citation>
    <scope>NUCLEOTIDE SEQUENCE [LARGE SCALE GENOMIC DNA]</scope>
    <source>
        <strain evidence="1 2">KT1a</strain>
    </source>
</reference>
<dbReference type="Proteomes" id="UP001473302">
    <property type="component" value="Unassembled WGS sequence"/>
</dbReference>
<sequence length="518" mass="59259">MSIPRESATGAFETNFGAFDLQDFIVGGTIEQVFIFALKSKMREIGEVYGIDKEDKPEYFPHALSDFGGCNFKLVIFTDTLKPKKLICYSDVKNPFVAGKGLDRITGYYGKHWVPQDLWGDNNTVASVNRWYWSLYNECCSQTSTIRIEGRYLANQIGASLIKDLEEYALKCYNENFLICLDSEKYFMYLQCRQKVLLSLAAVYKKRIDAEALSALALCAYMLSKFVNRYRRRSNVLCFLPNQFKVVNSVVSFRGRLAKKYLDKQFPKAKLLNVLSRQTKMIVTDIKSPELVQLVGKFSSLPRNKSEIGTHYNGPNLFNSRESVVHYAKVAREIFDKHGLGAQGAGRFLQLFWEEYMLLVRDHWVDPEYKKSSIEEYSLGFECFGYDNNVKTTPYKLSNSLSVRLQFLLPEIETSDIGDIAAISQKIKMTKAWEMFGSRGAYLQLALNQGVSLRSLTSFRKFFLLATHSFMECIPLSSGQKFLVGEKGLARFQRTIGHSKQGKYGYLICVRSKSKFLN</sequence>
<evidence type="ECO:0000313" key="2">
    <source>
        <dbReference type="Proteomes" id="UP001473302"/>
    </source>
</evidence>
<dbReference type="EMBL" id="BAABUK010000003">
    <property type="protein sequence ID" value="GAA5808408.1"/>
    <property type="molecule type" value="Genomic_DNA"/>
</dbReference>
<protein>
    <submittedName>
        <fullName evidence="1">Uncharacterized protein</fullName>
    </submittedName>
</protein>
<accession>A0ABP9YNH2</accession>
<keyword evidence="2" id="KW-1185">Reference proteome</keyword>
<proteinExistence type="predicted"/>
<comment type="caution">
    <text evidence="1">The sequence shown here is derived from an EMBL/GenBank/DDBJ whole genome shotgun (WGS) entry which is preliminary data.</text>
</comment>